<keyword evidence="12" id="KW-1185">Reference proteome</keyword>
<comment type="similarity">
    <text evidence="2 9">Belongs to the sodium:solute symporter (SSF) (TC 2.A.21) family.</text>
</comment>
<dbReference type="Pfam" id="PF00474">
    <property type="entry name" value="SSF"/>
    <property type="match status" value="1"/>
</dbReference>
<feature type="transmembrane region" description="Helical" evidence="10">
    <location>
        <begin position="45"/>
        <end position="67"/>
    </location>
</feature>
<dbReference type="NCBIfam" id="TIGR00813">
    <property type="entry name" value="sss"/>
    <property type="match status" value="1"/>
</dbReference>
<evidence type="ECO:0000256" key="10">
    <source>
        <dbReference type="SAM" id="Phobius"/>
    </source>
</evidence>
<evidence type="ECO:0000256" key="5">
    <source>
        <dbReference type="ARBA" id="ARBA00022692"/>
    </source>
</evidence>
<dbReference type="InterPro" id="IPR038377">
    <property type="entry name" value="Na/Glc_symporter_sf"/>
</dbReference>
<dbReference type="PANTHER" id="PTHR48086:SF6">
    <property type="entry name" value="CATION_ACETATE SYMPORTER ACTP"/>
    <property type="match status" value="1"/>
</dbReference>
<dbReference type="OrthoDB" id="9789704at2"/>
<dbReference type="Proteomes" id="UP000025171">
    <property type="component" value="Unassembled WGS sequence"/>
</dbReference>
<keyword evidence="5 10" id="KW-0812">Transmembrane</keyword>
<feature type="transmembrane region" description="Helical" evidence="10">
    <location>
        <begin position="400"/>
        <end position="424"/>
    </location>
</feature>
<evidence type="ECO:0000256" key="7">
    <source>
        <dbReference type="ARBA" id="ARBA00022989"/>
    </source>
</evidence>
<feature type="transmembrane region" description="Helical" evidence="10">
    <location>
        <begin position="222"/>
        <end position="248"/>
    </location>
</feature>
<dbReference type="GO" id="GO:0015293">
    <property type="term" value="F:symporter activity"/>
    <property type="evidence" value="ECO:0007669"/>
    <property type="project" value="UniProtKB-KW"/>
</dbReference>
<evidence type="ECO:0000313" key="11">
    <source>
        <dbReference type="EMBL" id="KCZ87905.1"/>
    </source>
</evidence>
<feature type="transmembrane region" description="Helical" evidence="10">
    <location>
        <begin position="269"/>
        <end position="293"/>
    </location>
</feature>
<name>A0A059FBB9_9PROT</name>
<keyword evidence="4" id="KW-1003">Cell membrane</keyword>
<keyword evidence="7 10" id="KW-1133">Transmembrane helix</keyword>
<dbReference type="GO" id="GO:0005886">
    <property type="term" value="C:plasma membrane"/>
    <property type="evidence" value="ECO:0007669"/>
    <property type="project" value="UniProtKB-SubCell"/>
</dbReference>
<dbReference type="InterPro" id="IPR050277">
    <property type="entry name" value="Sodium:Solute_Symporter"/>
</dbReference>
<protein>
    <submittedName>
        <fullName evidence="11">Cation/acetate symporter ActP</fullName>
    </submittedName>
</protein>
<dbReference type="CDD" id="cd11480">
    <property type="entry name" value="SLC5sbd_u4"/>
    <property type="match status" value="1"/>
</dbReference>
<dbReference type="PROSITE" id="PS50283">
    <property type="entry name" value="NA_SOLUT_SYMP_3"/>
    <property type="match status" value="1"/>
</dbReference>
<keyword evidence="8 10" id="KW-0472">Membrane</keyword>
<dbReference type="eggNOG" id="COG4147">
    <property type="taxonomic scope" value="Bacteria"/>
</dbReference>
<feature type="transmembrane region" description="Helical" evidence="10">
    <location>
        <begin position="325"/>
        <end position="354"/>
    </location>
</feature>
<dbReference type="GO" id="GO:0015123">
    <property type="term" value="F:acetate transmembrane transporter activity"/>
    <property type="evidence" value="ECO:0007669"/>
    <property type="project" value="TreeGrafter"/>
</dbReference>
<comment type="subcellular location">
    <subcellularLocation>
        <location evidence="1">Cell membrane</location>
        <topology evidence="1">Multi-pass membrane protein</topology>
    </subcellularLocation>
</comment>
<keyword evidence="3" id="KW-0813">Transport</keyword>
<dbReference type="InterPro" id="IPR001734">
    <property type="entry name" value="Na/solute_symporter"/>
</dbReference>
<dbReference type="EMBL" id="ARYK01000011">
    <property type="protein sequence ID" value="KCZ87905.1"/>
    <property type="molecule type" value="Genomic_DNA"/>
</dbReference>
<dbReference type="RefSeq" id="WP_051618713.1">
    <property type="nucleotide sequence ID" value="NZ_ARYK01000011.1"/>
</dbReference>
<feature type="transmembrane region" description="Helical" evidence="10">
    <location>
        <begin position="73"/>
        <end position="92"/>
    </location>
</feature>
<feature type="transmembrane region" description="Helical" evidence="10">
    <location>
        <begin position="155"/>
        <end position="177"/>
    </location>
</feature>
<evidence type="ECO:0000256" key="4">
    <source>
        <dbReference type="ARBA" id="ARBA00022475"/>
    </source>
</evidence>
<dbReference type="GO" id="GO:0006847">
    <property type="term" value="P:plasma membrane acetate transport"/>
    <property type="evidence" value="ECO:0007669"/>
    <property type="project" value="TreeGrafter"/>
</dbReference>
<feature type="transmembrane region" description="Helical" evidence="10">
    <location>
        <begin position="375"/>
        <end position="394"/>
    </location>
</feature>
<evidence type="ECO:0000256" key="3">
    <source>
        <dbReference type="ARBA" id="ARBA00022448"/>
    </source>
</evidence>
<dbReference type="PANTHER" id="PTHR48086">
    <property type="entry name" value="SODIUM/PROLINE SYMPORTER-RELATED"/>
    <property type="match status" value="1"/>
</dbReference>
<feature type="transmembrane region" description="Helical" evidence="10">
    <location>
        <begin position="184"/>
        <end position="202"/>
    </location>
</feature>
<keyword evidence="6" id="KW-0769">Symport</keyword>
<feature type="transmembrane region" description="Helical" evidence="10">
    <location>
        <begin position="118"/>
        <end position="143"/>
    </location>
</feature>
<proteinExistence type="inferred from homology"/>
<evidence type="ECO:0000256" key="2">
    <source>
        <dbReference type="ARBA" id="ARBA00006434"/>
    </source>
</evidence>
<comment type="caution">
    <text evidence="11">The sequence shown here is derived from an EMBL/GenBank/DDBJ whole genome shotgun (WGS) entry which is preliminary data.</text>
</comment>
<evidence type="ECO:0000256" key="1">
    <source>
        <dbReference type="ARBA" id="ARBA00004651"/>
    </source>
</evidence>
<organism evidence="11 12">
    <name type="scientific">Hyphomonas johnsonii MHS-2</name>
    <dbReference type="NCBI Taxonomy" id="1280950"/>
    <lineage>
        <taxon>Bacteria</taxon>
        <taxon>Pseudomonadati</taxon>
        <taxon>Pseudomonadota</taxon>
        <taxon>Alphaproteobacteria</taxon>
        <taxon>Hyphomonadales</taxon>
        <taxon>Hyphomonadaceae</taxon>
        <taxon>Hyphomonas</taxon>
    </lineage>
</organism>
<evidence type="ECO:0000313" key="12">
    <source>
        <dbReference type="Proteomes" id="UP000025171"/>
    </source>
</evidence>
<feature type="transmembrane region" description="Helical" evidence="10">
    <location>
        <begin position="467"/>
        <end position="488"/>
    </location>
</feature>
<feature type="transmembrane region" description="Helical" evidence="10">
    <location>
        <begin position="431"/>
        <end position="455"/>
    </location>
</feature>
<gene>
    <name evidence="11" type="ORF">HJO_16015</name>
</gene>
<reference evidence="11 12" key="1">
    <citation type="journal article" date="2014" name="Antonie Van Leeuwenhoek">
        <title>Hyphomonas beringensis sp. nov. and Hyphomonas chukchiensis sp. nov., isolated from surface seawater of the Bering Sea and Chukchi Sea.</title>
        <authorList>
            <person name="Li C."/>
            <person name="Lai Q."/>
            <person name="Li G."/>
            <person name="Dong C."/>
            <person name="Wang J."/>
            <person name="Liao Y."/>
            <person name="Shao Z."/>
        </authorList>
    </citation>
    <scope>NUCLEOTIDE SEQUENCE [LARGE SCALE GENOMIC DNA]</scope>
    <source>
        <strain evidence="11 12">MHS-2</strain>
    </source>
</reference>
<evidence type="ECO:0000256" key="9">
    <source>
        <dbReference type="RuleBase" id="RU362091"/>
    </source>
</evidence>
<dbReference type="STRING" id="1280950.HJO_16015"/>
<sequence>MNVTAFVIFLAFVVVTLGITTWASRRSSSRSDFYTAGGNITGFQNGLAFSGDFLSAAALLGVAGLYYQAGMDGLIYGLGALIGWPALLFLFADRLRKLGRFTLTDVLSSQLSDPGVRIFASVANLIVLLFYMVSQVVAAGLLVDLLLGIDFTISALLVGALMICYVVFGGMVATTWVQITKAALLIFAAFLLGFLVLLRFDFDIQSIFTMAMDKHPAGEKIMAPGGLVTGTGAAISLGLTLMFGPAGLPHILMRFFTVPNAAEARKSALIAILIIGSFCFLMIIIGFGAIALLSGDPAFLDETGNMVGGGNMVALHLADALGGNLMLGFVSAVAFATILAVVAGITLAAAATISHDIYSTLVKKGAQTEAEELRVSRWAAVGFGVVSIALSLAFQHENVTFLSVFAFAIAASATFPILLLCLFWKGLTGPGAVWGGVAGLLTALILLILGPSIWVSVLGHDTPVFPYQYPTIVAMPTTFVVAFIVSMIGRSQAVPGQAETI</sequence>
<evidence type="ECO:0000256" key="6">
    <source>
        <dbReference type="ARBA" id="ARBA00022847"/>
    </source>
</evidence>
<feature type="transmembrane region" description="Helical" evidence="10">
    <location>
        <begin position="6"/>
        <end position="24"/>
    </location>
</feature>
<evidence type="ECO:0000256" key="8">
    <source>
        <dbReference type="ARBA" id="ARBA00023136"/>
    </source>
</evidence>
<accession>A0A059FBB9</accession>
<dbReference type="AlphaFoldDB" id="A0A059FBB9"/>
<dbReference type="PATRIC" id="fig|1280950.3.peg.3215"/>
<dbReference type="Gene3D" id="1.20.1730.10">
    <property type="entry name" value="Sodium/glucose cotransporter"/>
    <property type="match status" value="1"/>
</dbReference>